<sequence>MKHVKLLFVRVFPVVVLLMAFCLNMHAQSGITIKGVVTDQKNESVIGASVVVKGRPGLGTISDLDGHFTISVPNANSVIVISYVGMKSKEMKVGGMRNFKVVLDDDNTQLGELVVVGYGQQKKASVVGAITQTTGDVLKRAAGVNDIGSALTGNLPGVVTTASSGMPGAEEPKIVIRSASSWNNSDPLVLVDGIERPMSSVDISSVKTISVLKDASATAVYGVKGANGVILITTKRGEEGRAKIDVSATMTVKAPSYLPSKYDSYDALMYRNTAIEHELPISPDSWSKITPQSTIDMYRDQTTTAQRERYPNVDWQKTLFKDYCMSYNANVNISGGTKFVKYFVATDYVHEGDLYRQIDNGRGYNSGYGFNRLNVRSNLDFQLTKTTVFKMNLAGSAGTSKSPWSNSGQSDWQIAQQWAGAYNIAPDVFLPVYSDGSWGYYPNGVNVSNSAEGVSISGVAETTTTRINTDFTLEQDLSFITKGLRASGMIAWDNTFVEGSRGVSDLYNDPQHKWIDPATGTVYYKTAFDNNNKFDYQQGVLWSTSGGSVNDYATQRNLNYQLQLNWGRDFGKHNVTAMGLFARQQYATGSEVPHYREDWVFRTTYNYADKYFVEYNGAYNGSEKFSKDNRFAFFNSGALGWMISEEKFIKDNLKFLDMLKIRASYGEIGDDNVGSRWLYMSQWAYGGTTAWTSSGYNSREESPYTWYREASVGNPNVKWETVKKTNLGIDYAFLNGMFAGSVDFFHDKRFDILVGGSDRSVPSYYGNTAPTANLGQVTTHGYEFELRFNKNINRDLHIWANFNMTHAVNKILVKDDPELLPAYQKQAGYSMGQYKSYISSGHTNTYDQIYGSTKHDANDASKLPGDYNIIDFNADGVIDSKDQVPYGYSSTPQNTYNATIGFEWKGFSGFVQFYGVTNVTRDVVLTSFAGNLDNVYDQGAWWSKYSDGDVVVPRWNSKTSYNDATQYLYDGSYIRLKNAEVAYTFNNQLTKKLGISNLKIFINGNNLWMWSRMPDDREMNNSFGGSVGAYPTMKRYNLGIKFSL</sequence>
<dbReference type="InterPro" id="IPR023996">
    <property type="entry name" value="TonB-dep_OMP_SusC/RagA"/>
</dbReference>
<dbReference type="SUPFAM" id="SSF56935">
    <property type="entry name" value="Porins"/>
    <property type="match status" value="1"/>
</dbReference>
<dbReference type="SUPFAM" id="SSF49464">
    <property type="entry name" value="Carboxypeptidase regulatory domain-like"/>
    <property type="match status" value="1"/>
</dbReference>
<feature type="transmembrane region" description="Helical" evidence="2">
    <location>
        <begin position="7"/>
        <end position="27"/>
    </location>
</feature>
<protein>
    <submittedName>
        <fullName evidence="4">TonB-linked outer membrane protein, SusC/RagA family</fullName>
    </submittedName>
</protein>
<organism evidence="4 5">
    <name type="scientific">Xylanibacter oryzae DSM 17970</name>
    <dbReference type="NCBI Taxonomy" id="915438"/>
    <lineage>
        <taxon>Bacteria</taxon>
        <taxon>Pseudomonadati</taxon>
        <taxon>Bacteroidota</taxon>
        <taxon>Bacteroidia</taxon>
        <taxon>Bacteroidales</taxon>
        <taxon>Prevotellaceae</taxon>
        <taxon>Xylanibacter</taxon>
    </lineage>
</organism>
<keyword evidence="1" id="KW-1134">Transmembrane beta strand</keyword>
<keyword evidence="1 2" id="KW-0812">Transmembrane</keyword>
<comment type="similarity">
    <text evidence="1">Belongs to the TonB-dependent receptor family.</text>
</comment>
<evidence type="ECO:0000313" key="5">
    <source>
        <dbReference type="Proteomes" id="UP000243438"/>
    </source>
</evidence>
<dbReference type="PROSITE" id="PS52016">
    <property type="entry name" value="TONB_DEPENDENT_REC_3"/>
    <property type="match status" value="1"/>
</dbReference>
<dbReference type="InterPro" id="IPR012910">
    <property type="entry name" value="Plug_dom"/>
</dbReference>
<proteinExistence type="inferred from homology"/>
<keyword evidence="1" id="KW-0998">Cell outer membrane</keyword>
<comment type="subcellular location">
    <subcellularLocation>
        <location evidence="1">Cell outer membrane</location>
        <topology evidence="1">Multi-pass membrane protein</topology>
    </subcellularLocation>
</comment>
<dbReference type="EMBL" id="JFBS01000001">
    <property type="protein sequence ID" value="EXG77771.1"/>
    <property type="molecule type" value="Genomic_DNA"/>
</dbReference>
<evidence type="ECO:0000256" key="1">
    <source>
        <dbReference type="PROSITE-ProRule" id="PRU01360"/>
    </source>
</evidence>
<feature type="domain" description="TonB-dependent receptor plug" evidence="3">
    <location>
        <begin position="123"/>
        <end position="229"/>
    </location>
</feature>
<dbReference type="RefSeq" id="WP_036876041.1">
    <property type="nucleotide sequence ID" value="NZ_KK073873.1"/>
</dbReference>
<keyword evidence="1" id="KW-0813">Transport</keyword>
<dbReference type="InterPro" id="IPR008969">
    <property type="entry name" value="CarboxyPept-like_regulatory"/>
</dbReference>
<keyword evidence="1 2" id="KW-0472">Membrane</keyword>
<comment type="caution">
    <text evidence="4">The sequence shown here is derived from an EMBL/GenBank/DDBJ whole genome shotgun (WGS) entry which is preliminary data.</text>
</comment>
<dbReference type="InterPro" id="IPR039426">
    <property type="entry name" value="TonB-dep_rcpt-like"/>
</dbReference>
<dbReference type="InterPro" id="IPR037066">
    <property type="entry name" value="Plug_dom_sf"/>
</dbReference>
<dbReference type="Pfam" id="PF07715">
    <property type="entry name" value="Plug"/>
    <property type="match status" value="1"/>
</dbReference>
<gene>
    <name evidence="4" type="ORF">XylorDRAFT_0116</name>
</gene>
<dbReference type="Proteomes" id="UP000243438">
    <property type="component" value="Unassembled WGS sequence"/>
</dbReference>
<keyword evidence="2" id="KW-1133">Transmembrane helix</keyword>
<dbReference type="Pfam" id="PF13715">
    <property type="entry name" value="CarbopepD_reg_2"/>
    <property type="match status" value="1"/>
</dbReference>
<dbReference type="NCBIfam" id="TIGR04057">
    <property type="entry name" value="SusC_RagA_signa"/>
    <property type="match status" value="1"/>
</dbReference>
<evidence type="ECO:0000259" key="3">
    <source>
        <dbReference type="Pfam" id="PF07715"/>
    </source>
</evidence>
<dbReference type="Gene3D" id="2.170.130.10">
    <property type="entry name" value="TonB-dependent receptor, plug domain"/>
    <property type="match status" value="1"/>
</dbReference>
<dbReference type="NCBIfam" id="TIGR04056">
    <property type="entry name" value="OMP_RagA_SusC"/>
    <property type="match status" value="1"/>
</dbReference>
<evidence type="ECO:0000313" key="4">
    <source>
        <dbReference type="EMBL" id="EXG77771.1"/>
    </source>
</evidence>
<reference evidence="4" key="1">
    <citation type="submission" date="2013-07" db="EMBL/GenBank/DDBJ databases">
        <authorList>
            <consortium name="DOE Joint Genome Institute"/>
            <person name="Anderson I."/>
            <person name="Huntemann M."/>
            <person name="Han J."/>
            <person name="Chen A."/>
            <person name="Kyrpides N."/>
            <person name="Mavromatis K."/>
            <person name="Markowitz V."/>
            <person name="Palaniappan K."/>
            <person name="Ivanova N."/>
            <person name="Schaumberg A."/>
            <person name="Pati A."/>
            <person name="Liolios K."/>
            <person name="Nordberg H.P."/>
            <person name="Cantor M.N."/>
            <person name="Hua S.X."/>
            <person name="Woyke T."/>
        </authorList>
    </citation>
    <scope>NUCLEOTIDE SEQUENCE [LARGE SCALE GENOMIC DNA]</scope>
    <source>
        <strain evidence="4">DSM 17970</strain>
    </source>
</reference>
<keyword evidence="5" id="KW-1185">Reference proteome</keyword>
<dbReference type="InterPro" id="IPR023997">
    <property type="entry name" value="TonB-dep_OMP_SusC/RagA_CS"/>
</dbReference>
<accession>A0ABN0RU61</accession>
<dbReference type="Gene3D" id="2.60.40.1120">
    <property type="entry name" value="Carboxypeptidase-like, regulatory domain"/>
    <property type="match status" value="1"/>
</dbReference>
<name>A0ABN0RU61_9BACT</name>
<evidence type="ECO:0000256" key="2">
    <source>
        <dbReference type="SAM" id="Phobius"/>
    </source>
</evidence>